<comment type="caution">
    <text evidence="2">The sequence shown here is derived from an EMBL/GenBank/DDBJ whole genome shotgun (WGS) entry which is preliminary data.</text>
</comment>
<feature type="transmembrane region" description="Helical" evidence="1">
    <location>
        <begin position="244"/>
        <end position="265"/>
    </location>
</feature>
<feature type="transmembrane region" description="Helical" evidence="1">
    <location>
        <begin position="395"/>
        <end position="417"/>
    </location>
</feature>
<protein>
    <recommendedName>
        <fullName evidence="4">DUF4178 domain-containing protein</fullName>
    </recommendedName>
</protein>
<proteinExistence type="predicted"/>
<dbReference type="Proteomes" id="UP001501436">
    <property type="component" value="Unassembled WGS sequence"/>
</dbReference>
<accession>A0ABP9G4A4</accession>
<evidence type="ECO:0008006" key="4">
    <source>
        <dbReference type="Google" id="ProtNLM"/>
    </source>
</evidence>
<sequence>MATTNLKAFPEPEEVSCPNCRKIRTLYDPAGSEFYVCTSCQSFNRFITDTTALTQKQANKITIQPVIPLGSEGVLKGIPFKIIAFLQKKEKDTIYGWREYILYNYEKGYATLAEYDGHWNFVAGKEFYPELDKLGKNNWNFIEYNNIEYGLFNKYTAVVTNLIGEFDWDPLHEKIKTAEFVAPPFIIFKEQDKPGTSLADHYLGEYTEPAEIATAFNIDVKLFPEKIGIGANQFSKHYSRWYTVSRFTGILIALLLIIQVISMTMKPENVVMDETFSIARDTTKTGDDFKPFATPAFNIDEKSAAVEFDIESFVDNNWLEATIVLVNEKSNQTWEVTEGIEYYHGYEGGESWSEGSQNATVLLSSIPQGKYHLNIYPASGNPLENSLRIRITTNIATWMNFIITCLVLCLYPLYCWYRMRNYEKQRWLNSDYSPYEEGGE</sequence>
<evidence type="ECO:0000313" key="3">
    <source>
        <dbReference type="Proteomes" id="UP001501436"/>
    </source>
</evidence>
<keyword evidence="1" id="KW-1133">Transmembrane helix</keyword>
<dbReference type="EMBL" id="BAABJI010000002">
    <property type="protein sequence ID" value="GAA4925349.1"/>
    <property type="molecule type" value="Genomic_DNA"/>
</dbReference>
<keyword evidence="3" id="KW-1185">Reference proteome</keyword>
<dbReference type="RefSeq" id="WP_345332621.1">
    <property type="nucleotide sequence ID" value="NZ_BAABJI010000002.1"/>
</dbReference>
<evidence type="ECO:0000256" key="1">
    <source>
        <dbReference type="SAM" id="Phobius"/>
    </source>
</evidence>
<keyword evidence="1" id="KW-0812">Transmembrane</keyword>
<reference evidence="3" key="1">
    <citation type="journal article" date="2019" name="Int. J. Syst. Evol. Microbiol.">
        <title>The Global Catalogue of Microorganisms (GCM) 10K type strain sequencing project: providing services to taxonomists for standard genome sequencing and annotation.</title>
        <authorList>
            <consortium name="The Broad Institute Genomics Platform"/>
            <consortium name="The Broad Institute Genome Sequencing Center for Infectious Disease"/>
            <person name="Wu L."/>
            <person name="Ma J."/>
        </authorList>
    </citation>
    <scope>NUCLEOTIDE SEQUENCE [LARGE SCALE GENOMIC DNA]</scope>
    <source>
        <strain evidence="3">JCM 18283</strain>
    </source>
</reference>
<name>A0ABP9G4A4_9SPHI</name>
<gene>
    <name evidence="2" type="ORF">GCM10023313_32320</name>
</gene>
<organism evidence="2 3">
    <name type="scientific">Mucilaginibacter defluvii</name>
    <dbReference type="NCBI Taxonomy" id="1196019"/>
    <lineage>
        <taxon>Bacteria</taxon>
        <taxon>Pseudomonadati</taxon>
        <taxon>Bacteroidota</taxon>
        <taxon>Sphingobacteriia</taxon>
        <taxon>Sphingobacteriales</taxon>
        <taxon>Sphingobacteriaceae</taxon>
        <taxon>Mucilaginibacter</taxon>
    </lineage>
</organism>
<evidence type="ECO:0000313" key="2">
    <source>
        <dbReference type="EMBL" id="GAA4925349.1"/>
    </source>
</evidence>
<keyword evidence="1" id="KW-0472">Membrane</keyword>